<keyword evidence="4 7" id="KW-0378">Hydrolase</keyword>
<comment type="caution">
    <text evidence="7">Lacks conserved residue(s) required for the propagation of feature annotation.</text>
</comment>
<dbReference type="NCBIfam" id="TIGR00450">
    <property type="entry name" value="mnmE_trmE_thdF"/>
    <property type="match status" value="1"/>
</dbReference>
<dbReference type="SUPFAM" id="SSF116878">
    <property type="entry name" value="TrmE connector domain"/>
    <property type="match status" value="1"/>
</dbReference>
<proteinExistence type="inferred from homology"/>
<feature type="domain" description="TrmE-type G" evidence="9">
    <location>
        <begin position="213"/>
        <end position="351"/>
    </location>
</feature>
<dbReference type="NCBIfam" id="NF003661">
    <property type="entry name" value="PRK05291.1-3"/>
    <property type="match status" value="1"/>
</dbReference>
<dbReference type="InterPro" id="IPR006073">
    <property type="entry name" value="GTP-bd"/>
</dbReference>
<organism evidence="10 11">
    <name type="scientific">Sulfitobacter aestuariivivens</name>
    <dbReference type="NCBI Taxonomy" id="2766981"/>
    <lineage>
        <taxon>Bacteria</taxon>
        <taxon>Pseudomonadati</taxon>
        <taxon>Pseudomonadota</taxon>
        <taxon>Alphaproteobacteria</taxon>
        <taxon>Rhodobacterales</taxon>
        <taxon>Roseobacteraceae</taxon>
        <taxon>Sulfitobacter</taxon>
    </lineage>
</organism>
<dbReference type="InterPro" id="IPR027368">
    <property type="entry name" value="MnmE_dom2"/>
</dbReference>
<dbReference type="PRINTS" id="PR00326">
    <property type="entry name" value="GTP1OBG"/>
</dbReference>
<dbReference type="HAMAP" id="MF_00379">
    <property type="entry name" value="GTPase_MnmE"/>
    <property type="match status" value="1"/>
</dbReference>
<dbReference type="GO" id="GO:0030488">
    <property type="term" value="P:tRNA methylation"/>
    <property type="evidence" value="ECO:0007669"/>
    <property type="project" value="TreeGrafter"/>
</dbReference>
<dbReference type="InterPro" id="IPR027417">
    <property type="entry name" value="P-loop_NTPase"/>
</dbReference>
<feature type="binding site" evidence="7">
    <location>
        <position position="117"/>
    </location>
    <ligand>
        <name>(6S)-5-formyl-5,6,7,8-tetrahydrofolate</name>
        <dbReference type="ChEBI" id="CHEBI:57457"/>
    </ligand>
</feature>
<keyword evidence="11" id="KW-1185">Reference proteome</keyword>
<evidence type="ECO:0000256" key="2">
    <source>
        <dbReference type="ARBA" id="ARBA00022694"/>
    </source>
</evidence>
<comment type="caution">
    <text evidence="10">The sequence shown here is derived from an EMBL/GenBank/DDBJ whole genome shotgun (WGS) entry which is preliminary data.</text>
</comment>
<dbReference type="Gene3D" id="1.20.120.430">
    <property type="entry name" value="tRNA modification GTPase MnmE domain 2"/>
    <property type="match status" value="1"/>
</dbReference>
<dbReference type="InterPro" id="IPR004520">
    <property type="entry name" value="GTPase_MnmE"/>
</dbReference>
<dbReference type="CDD" id="cd14858">
    <property type="entry name" value="TrmE_N"/>
    <property type="match status" value="1"/>
</dbReference>
<evidence type="ECO:0000313" key="11">
    <source>
        <dbReference type="Proteomes" id="UP000635142"/>
    </source>
</evidence>
<comment type="subcellular location">
    <subcellularLocation>
        <location evidence="7">Cytoplasm</location>
    </subcellularLocation>
</comment>
<comment type="cofactor">
    <cofactor evidence="7">
        <name>K(+)</name>
        <dbReference type="ChEBI" id="CHEBI:29103"/>
    </cofactor>
    <text evidence="7">Binds 1 potassium ion per subunit.</text>
</comment>
<dbReference type="InterPro" id="IPR005225">
    <property type="entry name" value="Small_GTP-bd"/>
</dbReference>
<dbReference type="Pfam" id="PF12631">
    <property type="entry name" value="MnmE_helical"/>
    <property type="match status" value="1"/>
</dbReference>
<evidence type="ECO:0000256" key="7">
    <source>
        <dbReference type="HAMAP-Rule" id="MF_00379"/>
    </source>
</evidence>
<comment type="similarity">
    <text evidence="1 7 8">Belongs to the TRAFAC class TrmE-Era-EngA-EngB-Septin-like GTPase superfamily. TrmE GTPase family.</text>
</comment>
<keyword evidence="6 7" id="KW-0342">GTP-binding</keyword>
<evidence type="ECO:0000313" key="10">
    <source>
        <dbReference type="EMBL" id="MBD3665230.1"/>
    </source>
</evidence>
<dbReference type="PROSITE" id="PS51709">
    <property type="entry name" value="G_TRME"/>
    <property type="match status" value="1"/>
</dbReference>
<dbReference type="AlphaFoldDB" id="A0A927HHG2"/>
<sequence>MDTIFAQATAPGRAGVSVVRISGPTVREILVQIAGSAPKPRHASLREICDSNGELIDRSLVLFFEGPHSFTGEDVAELHLHGSIAVVQSVLDLLGTFGGTRLAEAGEFTRRALENDKIDLTQAEGLADLIEAETGAQRKQALKVVSGKFKERVERWRAQLIRAASLVEATIDFADEDIPIDVTDEVDALLRSVLADLKLEIDGTLIAERVKTGFEVAIVGAPNVGKSTLLNALAGRDAAITSSTAGTTRDIVEVRMNLSGLPVTFLDTAGLRDTADEVEQLGIKRAISRAESADMRVFLTDGSDHLSVRHLDDDIIIKPKADLMPDDKNAVSGLTGQGIDALVGRIKDVLSARVATIGLATHQRHRVAMKSAVSYLDAARQVLSDGPDLYDIAAAELGFAIRALEVLVGRVDVESLLDEIFSSFCVGK</sequence>
<dbReference type="NCBIfam" id="TIGR00231">
    <property type="entry name" value="small_GTP"/>
    <property type="match status" value="1"/>
</dbReference>
<evidence type="ECO:0000256" key="3">
    <source>
        <dbReference type="ARBA" id="ARBA00022741"/>
    </source>
</evidence>
<evidence type="ECO:0000256" key="1">
    <source>
        <dbReference type="ARBA" id="ARBA00011043"/>
    </source>
</evidence>
<dbReference type="SUPFAM" id="SSF52540">
    <property type="entry name" value="P-loop containing nucleoside triphosphate hydrolases"/>
    <property type="match status" value="1"/>
</dbReference>
<comment type="function">
    <text evidence="7">Exhibits a very high intrinsic GTPase hydrolysis rate. Involved in the addition of a carboxymethylaminomethyl (cmnm) group at the wobble position (U34) of certain tRNAs, forming tRNA-cmnm(5)s(2)U34.</text>
</comment>
<dbReference type="Gene3D" id="3.40.50.300">
    <property type="entry name" value="P-loop containing nucleotide triphosphate hydrolases"/>
    <property type="match status" value="1"/>
</dbReference>
<keyword evidence="3 7" id="KW-0547">Nucleotide-binding</keyword>
<accession>A0A927HHG2</accession>
<dbReference type="RefSeq" id="WP_191076219.1">
    <property type="nucleotide sequence ID" value="NZ_JACTAG010000002.1"/>
</dbReference>
<keyword evidence="7" id="KW-0963">Cytoplasm</keyword>
<dbReference type="EC" id="3.6.-.-" evidence="7"/>
<keyword evidence="5 7" id="KW-0630">Potassium</keyword>
<dbReference type="GO" id="GO:0003924">
    <property type="term" value="F:GTPase activity"/>
    <property type="evidence" value="ECO:0007669"/>
    <property type="project" value="UniProtKB-UniRule"/>
</dbReference>
<protein>
    <recommendedName>
        <fullName evidence="7">tRNA modification GTPase MnmE</fullName>
        <ecNumber evidence="7">3.6.-.-</ecNumber>
    </recommendedName>
</protein>
<dbReference type="Pfam" id="PF10396">
    <property type="entry name" value="TrmE_N"/>
    <property type="match status" value="1"/>
</dbReference>
<evidence type="ECO:0000259" key="9">
    <source>
        <dbReference type="PROSITE" id="PS51709"/>
    </source>
</evidence>
<dbReference type="PANTHER" id="PTHR42714">
    <property type="entry name" value="TRNA MODIFICATION GTPASE GTPBP3"/>
    <property type="match status" value="1"/>
</dbReference>
<dbReference type="CDD" id="cd04164">
    <property type="entry name" value="trmE"/>
    <property type="match status" value="1"/>
</dbReference>
<reference evidence="10" key="1">
    <citation type="submission" date="2020-08" db="EMBL/GenBank/DDBJ databases">
        <title>Sulfitobacter aestuariivivens sp. nov., isolated from a tidal flat.</title>
        <authorList>
            <person name="Park S."/>
            <person name="Yoon J.-H."/>
        </authorList>
    </citation>
    <scope>NUCLEOTIDE SEQUENCE</scope>
    <source>
        <strain evidence="10">TSTF-M16</strain>
    </source>
</reference>
<feature type="binding site" evidence="7">
    <location>
        <begin position="223"/>
        <end position="228"/>
    </location>
    <ligand>
        <name>GTP</name>
        <dbReference type="ChEBI" id="CHEBI:37565"/>
    </ligand>
</feature>
<dbReference type="GO" id="GO:0002098">
    <property type="term" value="P:tRNA wobble uridine modification"/>
    <property type="evidence" value="ECO:0007669"/>
    <property type="project" value="TreeGrafter"/>
</dbReference>
<dbReference type="Proteomes" id="UP000635142">
    <property type="component" value="Unassembled WGS sequence"/>
</dbReference>
<keyword evidence="7" id="KW-0460">Magnesium</keyword>
<evidence type="ECO:0000256" key="8">
    <source>
        <dbReference type="RuleBase" id="RU003313"/>
    </source>
</evidence>
<feature type="binding site" evidence="7">
    <location>
        <begin position="242"/>
        <end position="248"/>
    </location>
    <ligand>
        <name>GTP</name>
        <dbReference type="ChEBI" id="CHEBI:37565"/>
    </ligand>
</feature>
<dbReference type="GO" id="GO:0005737">
    <property type="term" value="C:cytoplasm"/>
    <property type="evidence" value="ECO:0007669"/>
    <property type="project" value="UniProtKB-SubCell"/>
</dbReference>
<dbReference type="InterPro" id="IPR025867">
    <property type="entry name" value="MnmE_helical"/>
</dbReference>
<dbReference type="FunFam" id="3.30.1360.120:FF:000007">
    <property type="entry name" value="tRNA modification GTPase GTPBP3, mitochondrial"/>
    <property type="match status" value="1"/>
</dbReference>
<dbReference type="EMBL" id="JACTAG010000002">
    <property type="protein sequence ID" value="MBD3665230.1"/>
    <property type="molecule type" value="Genomic_DNA"/>
</dbReference>
<dbReference type="InterPro" id="IPR018948">
    <property type="entry name" value="GTP-bd_TrmE_N"/>
</dbReference>
<feature type="binding site" evidence="7">
    <location>
        <position position="20"/>
    </location>
    <ligand>
        <name>(6S)-5-formyl-5,6,7,8-tetrahydrofolate</name>
        <dbReference type="ChEBI" id="CHEBI:57457"/>
    </ligand>
</feature>
<dbReference type="Gene3D" id="3.30.1360.120">
    <property type="entry name" value="Probable tRNA modification gtpase trme, domain 1"/>
    <property type="match status" value="1"/>
</dbReference>
<evidence type="ECO:0000256" key="4">
    <source>
        <dbReference type="ARBA" id="ARBA00022801"/>
    </source>
</evidence>
<feature type="binding site" evidence="7">
    <location>
        <position position="248"/>
    </location>
    <ligand>
        <name>Mg(2+)</name>
        <dbReference type="ChEBI" id="CHEBI:18420"/>
    </ligand>
</feature>
<feature type="binding site" evidence="7">
    <location>
        <position position="428"/>
    </location>
    <ligand>
        <name>(6S)-5-formyl-5,6,7,8-tetrahydrofolate</name>
        <dbReference type="ChEBI" id="CHEBI:57457"/>
    </ligand>
</feature>
<dbReference type="Pfam" id="PF01926">
    <property type="entry name" value="MMR_HSR1"/>
    <property type="match status" value="1"/>
</dbReference>
<dbReference type="InterPro" id="IPR031168">
    <property type="entry name" value="G_TrmE"/>
</dbReference>
<feature type="binding site" evidence="7">
    <location>
        <begin position="267"/>
        <end position="270"/>
    </location>
    <ligand>
        <name>GTP</name>
        <dbReference type="ChEBI" id="CHEBI:37565"/>
    </ligand>
</feature>
<evidence type="ECO:0000256" key="6">
    <source>
        <dbReference type="ARBA" id="ARBA00023134"/>
    </source>
</evidence>
<gene>
    <name evidence="7 10" type="primary">mnmE</name>
    <name evidence="7" type="synonym">trmE</name>
    <name evidence="10" type="ORF">H9Q16_14945</name>
</gene>
<name>A0A927HHG2_9RHOB</name>
<keyword evidence="7" id="KW-0479">Metal-binding</keyword>
<dbReference type="GO" id="GO:0046872">
    <property type="term" value="F:metal ion binding"/>
    <property type="evidence" value="ECO:0007669"/>
    <property type="project" value="UniProtKB-KW"/>
</dbReference>
<evidence type="ECO:0000256" key="5">
    <source>
        <dbReference type="ARBA" id="ARBA00022958"/>
    </source>
</evidence>
<dbReference type="InterPro" id="IPR027266">
    <property type="entry name" value="TrmE/GcvT-like"/>
</dbReference>
<feature type="binding site" evidence="7">
    <location>
        <position position="227"/>
    </location>
    <ligand>
        <name>Mg(2+)</name>
        <dbReference type="ChEBI" id="CHEBI:18420"/>
    </ligand>
</feature>
<dbReference type="PANTHER" id="PTHR42714:SF2">
    <property type="entry name" value="TRNA MODIFICATION GTPASE GTPBP3, MITOCHONDRIAL"/>
    <property type="match status" value="1"/>
</dbReference>
<dbReference type="GO" id="GO:0005525">
    <property type="term" value="F:GTP binding"/>
    <property type="evidence" value="ECO:0007669"/>
    <property type="project" value="UniProtKB-UniRule"/>
</dbReference>
<feature type="binding site" evidence="7">
    <location>
        <position position="77"/>
    </location>
    <ligand>
        <name>(6S)-5-formyl-5,6,7,8-tetrahydrofolate</name>
        <dbReference type="ChEBI" id="CHEBI:57457"/>
    </ligand>
</feature>
<comment type="subunit">
    <text evidence="7">Homodimer. Heterotetramer of two MnmE and two MnmG subunits.</text>
</comment>
<keyword evidence="2 7" id="KW-0819">tRNA processing</keyword>